<dbReference type="InterPro" id="IPR004517">
    <property type="entry name" value="HisZ"/>
</dbReference>
<evidence type="ECO:0000256" key="10">
    <source>
        <dbReference type="PIRSR" id="PIRSR001549-1"/>
    </source>
</evidence>
<comment type="miscellaneous">
    <text evidence="9">This function is generally fulfilled by the C-terminal part of HisG, which is missing in some bacteria such as this one.</text>
</comment>
<evidence type="ECO:0000313" key="12">
    <source>
        <dbReference type="EMBL" id="HIU47333.1"/>
    </source>
</evidence>
<dbReference type="PANTHER" id="PTHR43707">
    <property type="entry name" value="HISTIDYL-TRNA SYNTHETASE"/>
    <property type="match status" value="1"/>
</dbReference>
<dbReference type="InterPro" id="IPR045864">
    <property type="entry name" value="aa-tRNA-synth_II/BPL/LPL"/>
</dbReference>
<dbReference type="AlphaFoldDB" id="A0A9D1S5M6"/>
<dbReference type="PROSITE" id="PS50862">
    <property type="entry name" value="AA_TRNA_LIGASE_II"/>
    <property type="match status" value="1"/>
</dbReference>
<evidence type="ECO:0000256" key="7">
    <source>
        <dbReference type="ARBA" id="ARBA00023102"/>
    </source>
</evidence>
<dbReference type="GO" id="GO:0005737">
    <property type="term" value="C:cytoplasm"/>
    <property type="evidence" value="ECO:0007669"/>
    <property type="project" value="UniProtKB-SubCell"/>
</dbReference>
<keyword evidence="12" id="KW-0808">Transferase</keyword>
<name>A0A9D1S5M6_9FIRM</name>
<dbReference type="NCBIfam" id="TIGR00443">
    <property type="entry name" value="hisZ_biosyn_reg"/>
    <property type="match status" value="1"/>
</dbReference>
<dbReference type="Pfam" id="PF13393">
    <property type="entry name" value="tRNA-synt_His"/>
    <property type="match status" value="1"/>
</dbReference>
<organism evidence="12 13">
    <name type="scientific">Candidatus Fimadaptatus faecigallinarum</name>
    <dbReference type="NCBI Taxonomy" id="2840814"/>
    <lineage>
        <taxon>Bacteria</taxon>
        <taxon>Bacillati</taxon>
        <taxon>Bacillota</taxon>
        <taxon>Clostridia</taxon>
        <taxon>Eubacteriales</taxon>
        <taxon>Candidatus Fimadaptatus</taxon>
    </lineage>
</organism>
<dbReference type="PANTHER" id="PTHR43707:SF6">
    <property type="entry name" value="ATP PHOSPHORIBOSYLTRANSFERASE REGULATORY SUBUNIT"/>
    <property type="match status" value="1"/>
</dbReference>
<dbReference type="CDD" id="cd00773">
    <property type="entry name" value="HisRS-like_core"/>
    <property type="match status" value="1"/>
</dbReference>
<comment type="similarity">
    <text evidence="3 9">Belongs to the class-II aminoacyl-tRNA synthetase family. HisZ subfamily.</text>
</comment>
<evidence type="ECO:0000256" key="9">
    <source>
        <dbReference type="HAMAP-Rule" id="MF_00125"/>
    </source>
</evidence>
<comment type="subcellular location">
    <subcellularLocation>
        <location evidence="1 9">Cytoplasm</location>
    </subcellularLocation>
</comment>
<dbReference type="HAMAP" id="MF_00125">
    <property type="entry name" value="HisZ"/>
    <property type="match status" value="1"/>
</dbReference>
<feature type="binding site" evidence="10">
    <location>
        <begin position="274"/>
        <end position="275"/>
    </location>
    <ligand>
        <name>L-histidine</name>
        <dbReference type="ChEBI" id="CHEBI:57595"/>
    </ligand>
</feature>
<dbReference type="PIRSF" id="PIRSF001549">
    <property type="entry name" value="His-tRNA_synth"/>
    <property type="match status" value="1"/>
</dbReference>
<evidence type="ECO:0000256" key="5">
    <source>
        <dbReference type="ARBA" id="ARBA00022490"/>
    </source>
</evidence>
<evidence type="ECO:0000256" key="3">
    <source>
        <dbReference type="ARBA" id="ARBA00005539"/>
    </source>
</evidence>
<feature type="binding site" evidence="10">
    <location>
        <position position="125"/>
    </location>
    <ligand>
        <name>L-histidine</name>
        <dbReference type="ChEBI" id="CHEBI:57595"/>
    </ligand>
</feature>
<evidence type="ECO:0000256" key="2">
    <source>
        <dbReference type="ARBA" id="ARBA00004667"/>
    </source>
</evidence>
<accession>A0A9D1S5M6</accession>
<comment type="subunit">
    <text evidence="9">Heteromultimer composed of HisG and HisZ subunits.</text>
</comment>
<dbReference type="Gene3D" id="3.30.930.10">
    <property type="entry name" value="Bira Bifunctional Protein, Domain 2"/>
    <property type="match status" value="1"/>
</dbReference>
<protein>
    <recommendedName>
        <fullName evidence="4 9">ATP phosphoribosyltransferase regulatory subunit</fullName>
    </recommendedName>
</protein>
<evidence type="ECO:0000313" key="13">
    <source>
        <dbReference type="Proteomes" id="UP000824123"/>
    </source>
</evidence>
<gene>
    <name evidence="9 12" type="primary">hisZ</name>
    <name evidence="12" type="ORF">IAC59_08785</name>
</gene>
<dbReference type="EMBL" id="DVNK01000052">
    <property type="protein sequence ID" value="HIU47333.1"/>
    <property type="molecule type" value="Genomic_DNA"/>
</dbReference>
<evidence type="ECO:0000256" key="1">
    <source>
        <dbReference type="ARBA" id="ARBA00004496"/>
    </source>
</evidence>
<feature type="binding site" evidence="10">
    <location>
        <begin position="81"/>
        <end position="83"/>
    </location>
    <ligand>
        <name>L-histidine</name>
        <dbReference type="ChEBI" id="CHEBI:57595"/>
    </ligand>
</feature>
<sequence>MARLRLYPPEGMQDYLPDERWHKRRVEAQVREQFALSGYEEIETSMLEYCDVVSGGEGRLPAEQLFKTFDQRGSVLAVRPDNTLPIARLIAGHAREMPAPVRVSYVQDIVQYPLPKGGQMRAHTQAGIELMGEGGAAADAEVIAVAIRALRASGLRQFQIDIGQVEYFKGLMEEAGLTGDTAERLRVCVEEKNSLAIELMKSRGEISEMAAQRLRELPGLYGGEEVLDAAEALSSNARCRAAVRNLRDILAMLRAYELDGYISIDLGMVHSIDYYTGMIFRGLTGHLGYPLLSGGRYDELMAQFGRPMAATGFALSVKPLLVALEREGGMLKRPAVDWMLAFTPDGCQRALRLAESLRAQGLSVRMCYQPERLEEQARAAGCRDWKLIDGGDAR</sequence>
<keyword evidence="12" id="KW-0328">Glycosyltransferase</keyword>
<dbReference type="GO" id="GO:0016757">
    <property type="term" value="F:glycosyltransferase activity"/>
    <property type="evidence" value="ECO:0007669"/>
    <property type="project" value="UniProtKB-KW"/>
</dbReference>
<dbReference type="SUPFAM" id="SSF55681">
    <property type="entry name" value="Class II aaRS and biotin synthetases"/>
    <property type="match status" value="1"/>
</dbReference>
<keyword evidence="5 9" id="KW-0963">Cytoplasm</keyword>
<comment type="pathway">
    <text evidence="2 9">Amino-acid biosynthesis; L-histidine biosynthesis; L-histidine from 5-phospho-alpha-D-ribose 1-diphosphate: step 1/9.</text>
</comment>
<dbReference type="Proteomes" id="UP000824123">
    <property type="component" value="Unassembled WGS sequence"/>
</dbReference>
<dbReference type="InterPro" id="IPR004516">
    <property type="entry name" value="HisRS/HisZ"/>
</dbReference>
<dbReference type="GO" id="GO:0006427">
    <property type="term" value="P:histidyl-tRNA aminoacylation"/>
    <property type="evidence" value="ECO:0007669"/>
    <property type="project" value="TreeGrafter"/>
</dbReference>
<dbReference type="InterPro" id="IPR041715">
    <property type="entry name" value="HisRS-like_core"/>
</dbReference>
<evidence type="ECO:0000256" key="4">
    <source>
        <dbReference type="ARBA" id="ARBA00020397"/>
    </source>
</evidence>
<dbReference type="GO" id="GO:0140096">
    <property type="term" value="F:catalytic activity, acting on a protein"/>
    <property type="evidence" value="ECO:0007669"/>
    <property type="project" value="UniProtKB-ARBA"/>
</dbReference>
<comment type="caution">
    <text evidence="12">The sequence shown here is derived from an EMBL/GenBank/DDBJ whole genome shotgun (WGS) entry which is preliminary data.</text>
</comment>
<feature type="domain" description="Aminoacyl-transfer RNA synthetases class-II family profile" evidence="11">
    <location>
        <begin position="24"/>
        <end position="344"/>
    </location>
</feature>
<evidence type="ECO:0000259" key="11">
    <source>
        <dbReference type="PROSITE" id="PS50862"/>
    </source>
</evidence>
<reference evidence="12" key="2">
    <citation type="journal article" date="2021" name="PeerJ">
        <title>Extensive microbial diversity within the chicken gut microbiome revealed by metagenomics and culture.</title>
        <authorList>
            <person name="Gilroy R."/>
            <person name="Ravi A."/>
            <person name="Getino M."/>
            <person name="Pursley I."/>
            <person name="Horton D.L."/>
            <person name="Alikhan N.F."/>
            <person name="Baker D."/>
            <person name="Gharbi K."/>
            <person name="Hall N."/>
            <person name="Watson M."/>
            <person name="Adriaenssens E.M."/>
            <person name="Foster-Nyarko E."/>
            <person name="Jarju S."/>
            <person name="Secka A."/>
            <person name="Antonio M."/>
            <person name="Oren A."/>
            <person name="Chaudhuri R.R."/>
            <person name="La Ragione R."/>
            <person name="Hildebrand F."/>
            <person name="Pallen M.J."/>
        </authorList>
    </citation>
    <scope>NUCLEOTIDE SEQUENCE</scope>
    <source>
        <strain evidence="12">ChiSxjej2B14-8506</strain>
    </source>
</reference>
<dbReference type="InterPro" id="IPR006195">
    <property type="entry name" value="aa-tRNA-synth_II"/>
</dbReference>
<dbReference type="GO" id="GO:0004821">
    <property type="term" value="F:histidine-tRNA ligase activity"/>
    <property type="evidence" value="ECO:0007669"/>
    <property type="project" value="TreeGrafter"/>
</dbReference>
<keyword evidence="7 9" id="KW-0368">Histidine biosynthesis</keyword>
<proteinExistence type="inferred from homology"/>
<evidence type="ECO:0000256" key="6">
    <source>
        <dbReference type="ARBA" id="ARBA00022605"/>
    </source>
</evidence>
<reference evidence="12" key="1">
    <citation type="submission" date="2020-10" db="EMBL/GenBank/DDBJ databases">
        <authorList>
            <person name="Gilroy R."/>
        </authorList>
    </citation>
    <scope>NUCLEOTIDE SEQUENCE</scope>
    <source>
        <strain evidence="12">ChiSxjej2B14-8506</strain>
    </source>
</reference>
<evidence type="ECO:0000256" key="8">
    <source>
        <dbReference type="ARBA" id="ARBA00025246"/>
    </source>
</evidence>
<keyword evidence="6 9" id="KW-0028">Amino-acid biosynthesis</keyword>
<dbReference type="GO" id="GO:0000105">
    <property type="term" value="P:L-histidine biosynthetic process"/>
    <property type="evidence" value="ECO:0007669"/>
    <property type="project" value="UniProtKB-UniRule"/>
</dbReference>
<comment type="function">
    <text evidence="8 9">Required for the first step of histidine biosynthesis. May allow the feedback regulation of ATP phosphoribosyltransferase activity by histidine.</text>
</comment>
<feature type="binding site" evidence="10">
    <location>
        <position position="129"/>
    </location>
    <ligand>
        <name>L-histidine</name>
        <dbReference type="ChEBI" id="CHEBI:57595"/>
    </ligand>
</feature>